<accession>A0A327X604</accession>
<dbReference type="Gene3D" id="3.40.50.300">
    <property type="entry name" value="P-loop containing nucleotide triphosphate hydrolases"/>
    <property type="match status" value="1"/>
</dbReference>
<gene>
    <name evidence="2" type="ORF">LX87_00567</name>
</gene>
<keyword evidence="3" id="KW-1185">Reference proteome</keyword>
<reference evidence="2 3" key="1">
    <citation type="submission" date="2018-06" db="EMBL/GenBank/DDBJ databases">
        <title>Genomic Encyclopedia of Archaeal and Bacterial Type Strains, Phase II (KMG-II): from individual species to whole genera.</title>
        <authorList>
            <person name="Goeker M."/>
        </authorList>
    </citation>
    <scope>NUCLEOTIDE SEQUENCE [LARGE SCALE GENOMIC DNA]</scope>
    <source>
        <strain evidence="2 3">DSM 21851</strain>
    </source>
</reference>
<dbReference type="Pfam" id="PF00485">
    <property type="entry name" value="PRK"/>
    <property type="match status" value="1"/>
</dbReference>
<evidence type="ECO:0000313" key="2">
    <source>
        <dbReference type="EMBL" id="RAK02447.1"/>
    </source>
</evidence>
<sequence>MINKPFIVGITGGSASGKTSFLKGLLSAFSEDEICLISQDNYYKTLDQIPRDEIGIPNFDLPETIDHHQFAEHIRQLHEGKVVETTEYTFNNPNALPQKLILRPTPIIVVEGIFVFHFEDVAEQLDLKVFINASNKIKFERRMTRDQAERALTPEMIKHQWEYHVRPTYREFIKPHKAKADIVIPNNHHYQKGLDVVIGYLKGKVANLAPR</sequence>
<dbReference type="PANTHER" id="PTHR10285">
    <property type="entry name" value="URIDINE KINASE"/>
    <property type="match status" value="1"/>
</dbReference>
<dbReference type="SUPFAM" id="SSF52540">
    <property type="entry name" value="P-loop containing nucleoside triphosphate hydrolases"/>
    <property type="match status" value="1"/>
</dbReference>
<organism evidence="2 3">
    <name type="scientific">Larkinella arboricola</name>
    <dbReference type="NCBI Taxonomy" id="643671"/>
    <lineage>
        <taxon>Bacteria</taxon>
        <taxon>Pseudomonadati</taxon>
        <taxon>Bacteroidota</taxon>
        <taxon>Cytophagia</taxon>
        <taxon>Cytophagales</taxon>
        <taxon>Spirosomataceae</taxon>
        <taxon>Larkinella</taxon>
    </lineage>
</organism>
<dbReference type="GO" id="GO:0016301">
    <property type="term" value="F:kinase activity"/>
    <property type="evidence" value="ECO:0007669"/>
    <property type="project" value="UniProtKB-KW"/>
</dbReference>
<keyword evidence="2" id="KW-0808">Transferase</keyword>
<dbReference type="NCBIfam" id="NF004018">
    <property type="entry name" value="PRK05480.1"/>
    <property type="match status" value="1"/>
</dbReference>
<name>A0A327X604_LARAB</name>
<dbReference type="RefSeq" id="WP_111626648.1">
    <property type="nucleotide sequence ID" value="NZ_QLMC01000001.1"/>
</dbReference>
<dbReference type="OrthoDB" id="9777642at2"/>
<dbReference type="InterPro" id="IPR027417">
    <property type="entry name" value="P-loop_NTPase"/>
</dbReference>
<dbReference type="InterPro" id="IPR006083">
    <property type="entry name" value="PRK/URK"/>
</dbReference>
<dbReference type="EMBL" id="QLMC01000001">
    <property type="protein sequence ID" value="RAK02447.1"/>
    <property type="molecule type" value="Genomic_DNA"/>
</dbReference>
<dbReference type="Proteomes" id="UP000248790">
    <property type="component" value="Unassembled WGS sequence"/>
</dbReference>
<protein>
    <submittedName>
        <fullName evidence="2">Uridine kinase</fullName>
    </submittedName>
</protein>
<feature type="domain" description="Phosphoribulokinase/uridine kinase" evidence="1">
    <location>
        <begin position="7"/>
        <end position="186"/>
    </location>
</feature>
<dbReference type="PRINTS" id="PR00988">
    <property type="entry name" value="URIDINKINASE"/>
</dbReference>
<evidence type="ECO:0000313" key="3">
    <source>
        <dbReference type="Proteomes" id="UP000248790"/>
    </source>
</evidence>
<dbReference type="GO" id="GO:0005524">
    <property type="term" value="F:ATP binding"/>
    <property type="evidence" value="ECO:0007669"/>
    <property type="project" value="InterPro"/>
</dbReference>
<dbReference type="AlphaFoldDB" id="A0A327X604"/>
<comment type="caution">
    <text evidence="2">The sequence shown here is derived from an EMBL/GenBank/DDBJ whole genome shotgun (WGS) entry which is preliminary data.</text>
</comment>
<evidence type="ECO:0000259" key="1">
    <source>
        <dbReference type="Pfam" id="PF00485"/>
    </source>
</evidence>
<proteinExistence type="predicted"/>
<keyword evidence="2" id="KW-0418">Kinase</keyword>